<keyword evidence="2" id="KW-1185">Reference proteome</keyword>
<evidence type="ECO:0000313" key="2">
    <source>
        <dbReference type="Proteomes" id="UP001304671"/>
    </source>
</evidence>
<dbReference type="EMBL" id="JAYFUL010000071">
    <property type="protein sequence ID" value="MEA5260858.1"/>
    <property type="molecule type" value="Genomic_DNA"/>
</dbReference>
<protein>
    <submittedName>
        <fullName evidence="1">Uncharacterized protein</fullName>
    </submittedName>
</protein>
<organism evidence="1 2">
    <name type="scientific">Arcicella aquatica</name>
    <dbReference type="NCBI Taxonomy" id="217141"/>
    <lineage>
        <taxon>Bacteria</taxon>
        <taxon>Pseudomonadati</taxon>
        <taxon>Bacteroidota</taxon>
        <taxon>Cytophagia</taxon>
        <taxon>Cytophagales</taxon>
        <taxon>Flectobacillaceae</taxon>
        <taxon>Arcicella</taxon>
    </lineage>
</organism>
<sequence length="321" mass="37971">MSEYEDFYIAEFIDDNLCRGIPKNDFESFFFFRFDDKKIVTRFHFSKLNRCFFIKNISALYIEYQIKSGKIIESLNYLTGETLWERSFKELGIDNLYNFIGDIDNILVCACGKTILGLDKNTGEELWRVNHYIELGYSILNQITGCVYLFYGWSGPENNFSETNNITFLEIEAQTGKVLYDNSIFKHPNYLELNGLRHYEGTGDYPRFYNALQWKHKIYFLINSWHSAMAKIMEFDTVNKRISHLTEQSYEANSNNGWFVAEGKLFIQSRISQQIESEENPDPLYWSKIYSKSQFDGEHMHYQHFAISKESYLTIFDLEDN</sequence>
<reference evidence="1 2" key="1">
    <citation type="submission" date="2023-12" db="EMBL/GenBank/DDBJ databases">
        <title>Novel species of the genus Arcicella isolated from rivers.</title>
        <authorList>
            <person name="Lu H."/>
        </authorList>
    </citation>
    <scope>NUCLEOTIDE SEQUENCE [LARGE SCALE GENOMIC DNA]</scope>
    <source>
        <strain evidence="1 2">LMG 21963</strain>
    </source>
</reference>
<gene>
    <name evidence="1" type="ORF">VB264_23870</name>
</gene>
<dbReference type="SUPFAM" id="SSF50998">
    <property type="entry name" value="Quinoprotein alcohol dehydrogenase-like"/>
    <property type="match status" value="1"/>
</dbReference>
<dbReference type="InterPro" id="IPR011047">
    <property type="entry name" value="Quinoprotein_ADH-like_sf"/>
</dbReference>
<accession>A0ABU5QUR5</accession>
<name>A0ABU5QUR5_9BACT</name>
<proteinExistence type="predicted"/>
<evidence type="ECO:0000313" key="1">
    <source>
        <dbReference type="EMBL" id="MEA5260858.1"/>
    </source>
</evidence>
<dbReference type="Proteomes" id="UP001304671">
    <property type="component" value="Unassembled WGS sequence"/>
</dbReference>
<dbReference type="RefSeq" id="WP_323253748.1">
    <property type="nucleotide sequence ID" value="NZ_JAYFUL010000071.1"/>
</dbReference>
<comment type="caution">
    <text evidence="1">The sequence shown here is derived from an EMBL/GenBank/DDBJ whole genome shotgun (WGS) entry which is preliminary data.</text>
</comment>